<comment type="function">
    <text evidence="1">Catalyzes the insertion of molybdate into adenylated molybdopterin with the concomitant release of AMP.</text>
</comment>
<dbReference type="PANTHER" id="PTHR10192">
    <property type="entry name" value="MOLYBDOPTERIN BIOSYNTHESIS PROTEIN"/>
    <property type="match status" value="1"/>
</dbReference>
<feature type="region of interest" description="Disordered" evidence="9">
    <location>
        <begin position="195"/>
        <end position="218"/>
    </location>
</feature>
<keyword evidence="8" id="KW-0479">Metal-binding</keyword>
<evidence type="ECO:0000313" key="12">
    <source>
        <dbReference type="EMBL" id="MCS0658175.1"/>
    </source>
</evidence>
<comment type="function">
    <text evidence="8">Transfers a GMP moiety from GTP to Mo-molybdopterin (Mo-MPT) cofactor (Moco or molybdenum cofactor) to form Mo-molybdopterin guanine dinucleotide (Mo-MGD) cofactor.</text>
</comment>
<dbReference type="SUPFAM" id="SSF53448">
    <property type="entry name" value="Nucleotide-diphospho-sugar transferases"/>
    <property type="match status" value="1"/>
</dbReference>
<comment type="similarity">
    <text evidence="3">Belongs to the MoeA family.</text>
</comment>
<organism evidence="12 13">
    <name type="scientific">Massilia terrae</name>
    <dbReference type="NCBI Taxonomy" id="1811224"/>
    <lineage>
        <taxon>Bacteria</taxon>
        <taxon>Pseudomonadati</taxon>
        <taxon>Pseudomonadota</taxon>
        <taxon>Betaproteobacteria</taxon>
        <taxon>Burkholderiales</taxon>
        <taxon>Oxalobacteraceae</taxon>
        <taxon>Telluria group</taxon>
        <taxon>Massilia</taxon>
    </lineage>
</organism>
<dbReference type="Gene3D" id="3.90.105.10">
    <property type="entry name" value="Molybdopterin biosynthesis moea protein, domain 2"/>
    <property type="match status" value="1"/>
</dbReference>
<dbReference type="CDD" id="cd00887">
    <property type="entry name" value="MoeA"/>
    <property type="match status" value="1"/>
</dbReference>
<dbReference type="EC" id="2.7.7.77" evidence="8"/>
<keyword evidence="10" id="KW-1133">Transmembrane helix</keyword>
<dbReference type="RefSeq" id="WP_258811363.1">
    <property type="nucleotide sequence ID" value="NZ_JANUGU010000002.1"/>
</dbReference>
<keyword evidence="6 8" id="KW-0501">Molybdenum cofactor biosynthesis</keyword>
<dbReference type="Pfam" id="PF00994">
    <property type="entry name" value="MoCF_biosynth"/>
    <property type="match status" value="1"/>
</dbReference>
<dbReference type="Gene3D" id="2.170.190.11">
    <property type="entry name" value="Molybdopterin biosynthesis moea protein, domain 3"/>
    <property type="match status" value="1"/>
</dbReference>
<dbReference type="NCBIfam" id="TIGR00177">
    <property type="entry name" value="molyb_syn"/>
    <property type="match status" value="1"/>
</dbReference>
<feature type="domain" description="MoaB/Mog" evidence="11">
    <location>
        <begin position="415"/>
        <end position="556"/>
    </location>
</feature>
<dbReference type="InterPro" id="IPR013482">
    <property type="entry name" value="Molybde_CF_guanTrfase"/>
</dbReference>
<reference evidence="12 13" key="1">
    <citation type="submission" date="2022-08" db="EMBL/GenBank/DDBJ databases">
        <title>Reclassification of Massilia species as members of the genera Telluria, Duganella, Pseudoduganella, Mokoshia gen. nov. and Zemynaea gen. nov. using orthogonal and non-orthogonal genome-based approaches.</title>
        <authorList>
            <person name="Bowman J.P."/>
        </authorList>
    </citation>
    <scope>NUCLEOTIDE SEQUENCE [LARGE SCALE GENOMIC DNA]</scope>
    <source>
        <strain evidence="12 13">JCM 31606</strain>
    </source>
</reference>
<accession>A0ABT2CYC7</accession>
<dbReference type="InterPro" id="IPR005111">
    <property type="entry name" value="MoeA_C_domain_IV"/>
</dbReference>
<dbReference type="GO" id="GO:0061603">
    <property type="term" value="F:molybdenum cofactor guanylyltransferase activity"/>
    <property type="evidence" value="ECO:0007669"/>
    <property type="project" value="UniProtKB-EC"/>
</dbReference>
<keyword evidence="5 8" id="KW-0342">GTP-binding</keyword>
<feature type="binding site" evidence="8">
    <location>
        <begin position="12"/>
        <end position="14"/>
    </location>
    <ligand>
        <name>GTP</name>
        <dbReference type="ChEBI" id="CHEBI:37565"/>
    </ligand>
</feature>
<dbReference type="EMBL" id="JANUGU010000002">
    <property type="protein sequence ID" value="MCS0658175.1"/>
    <property type="molecule type" value="Genomic_DNA"/>
</dbReference>
<feature type="transmembrane region" description="Helical" evidence="10">
    <location>
        <begin position="530"/>
        <end position="550"/>
    </location>
</feature>
<comment type="cofactor">
    <cofactor evidence="8">
        <name>Mg(2+)</name>
        <dbReference type="ChEBI" id="CHEBI:18420"/>
    </cofactor>
</comment>
<keyword evidence="8" id="KW-0963">Cytoplasm</keyword>
<dbReference type="InterPro" id="IPR005110">
    <property type="entry name" value="MoeA_linker/N"/>
</dbReference>
<dbReference type="InterPro" id="IPR001453">
    <property type="entry name" value="MoaB/Mog_dom"/>
</dbReference>
<feature type="binding site" evidence="8">
    <location>
        <position position="101"/>
    </location>
    <ligand>
        <name>GTP</name>
        <dbReference type="ChEBI" id="CHEBI:37565"/>
    </ligand>
</feature>
<evidence type="ECO:0000256" key="4">
    <source>
        <dbReference type="ARBA" id="ARBA00022842"/>
    </source>
</evidence>
<keyword evidence="13" id="KW-1185">Reference proteome</keyword>
<feature type="binding site" evidence="8">
    <location>
        <position position="71"/>
    </location>
    <ligand>
        <name>GTP</name>
        <dbReference type="ChEBI" id="CHEBI:37565"/>
    </ligand>
</feature>
<dbReference type="NCBIfam" id="TIGR02665">
    <property type="entry name" value="molyb_mobA"/>
    <property type="match status" value="1"/>
</dbReference>
<comment type="caution">
    <text evidence="12">The sequence shown here is derived from an EMBL/GenBank/DDBJ whole genome shotgun (WGS) entry which is preliminary data.</text>
</comment>
<evidence type="ECO:0000256" key="2">
    <source>
        <dbReference type="ARBA" id="ARBA00005046"/>
    </source>
</evidence>
<dbReference type="SUPFAM" id="SSF53218">
    <property type="entry name" value="Molybdenum cofactor biosynthesis proteins"/>
    <property type="match status" value="1"/>
</dbReference>
<sequence length="644" mass="68951">MKKNESISGLILAGGRGTRMGHVDKGLQPFRGKPMAAHVLERLAPQVASIAINANQNLDTWLGFGVPVWPDETPGFAGPLAGLEAGMRRCATPYLLSAPCDSPFVPEDLAERLFEALQREDADLAFAATQEPGKMVQPHPVFCLVKAELQPVLSAYLAAGGRKMDGWYKELKAVEVLFDDADAFRNINTRDELEQLDADGSSFPRTGSTPPGEPHFADQPQSLAQVASCLAGYDPNALPVRDAQRIIRDFVTPIRGIEQVALRSALGRVLAQDIISTINVPAHDNSAMDGFALRGSDLKPDAPTTLRVIATVYAGRPCDIVPSDGECVRIMTGGVMPNGCDSVVPQEFVTADSDTSVTIPPGAIRTGDNRRLAGEDLKAGNAALRKGKVIRPADLGMLASLAVAEVPVQRRLRVAFFSTGDELRSIGQPLDEGCVYDSNRYTIYGMLQRLGCDIIDMGIVRDDPQALEDALRTACENADAIVTSGGVSVGAADYTKQVMARLGDVTFWKIGMRPGRPLAFGRIASGAHSAYLFGLPGNPVAVMVSFYFFARDALLRMMGAEAPLELVKARSAGAIRKKPGRTEYQRGILSRSDDGMPQVRITGSQGSGILRSMSEANCMVVLHDEQGSVAAGDMVDVLLFEGLV</sequence>
<evidence type="ECO:0000259" key="11">
    <source>
        <dbReference type="SMART" id="SM00852"/>
    </source>
</evidence>
<evidence type="ECO:0000256" key="6">
    <source>
        <dbReference type="ARBA" id="ARBA00023150"/>
    </source>
</evidence>
<evidence type="ECO:0000256" key="8">
    <source>
        <dbReference type="HAMAP-Rule" id="MF_00316"/>
    </source>
</evidence>
<comment type="pathway">
    <text evidence="2">Cofactor biosynthesis; molybdopterin biosynthesis.</text>
</comment>
<keyword evidence="12" id="KW-0548">Nucleotidyltransferase</keyword>
<evidence type="ECO:0000256" key="5">
    <source>
        <dbReference type="ARBA" id="ARBA00023134"/>
    </source>
</evidence>
<comment type="catalytic activity">
    <reaction evidence="7">
        <text>adenylyl-molybdopterin + molybdate = Mo-molybdopterin + AMP + H(+)</text>
        <dbReference type="Rhea" id="RHEA:35047"/>
        <dbReference type="ChEBI" id="CHEBI:15378"/>
        <dbReference type="ChEBI" id="CHEBI:36264"/>
        <dbReference type="ChEBI" id="CHEBI:62727"/>
        <dbReference type="ChEBI" id="CHEBI:71302"/>
        <dbReference type="ChEBI" id="CHEBI:456215"/>
        <dbReference type="EC" id="2.10.1.1"/>
    </reaction>
</comment>
<dbReference type="InterPro" id="IPR029044">
    <property type="entry name" value="Nucleotide-diphossugar_trans"/>
</dbReference>
<dbReference type="InterPro" id="IPR036688">
    <property type="entry name" value="MoeA_C_domain_IV_sf"/>
</dbReference>
<evidence type="ECO:0000256" key="10">
    <source>
        <dbReference type="SAM" id="Phobius"/>
    </source>
</evidence>
<dbReference type="InterPro" id="IPR036425">
    <property type="entry name" value="MoaB/Mog-like_dom_sf"/>
</dbReference>
<dbReference type="HAMAP" id="MF_00316">
    <property type="entry name" value="MobA"/>
    <property type="match status" value="1"/>
</dbReference>
<feature type="binding site" evidence="8">
    <location>
        <position position="101"/>
    </location>
    <ligand>
        <name>Mg(2+)</name>
        <dbReference type="ChEBI" id="CHEBI:18420"/>
    </ligand>
</feature>
<comment type="similarity">
    <text evidence="8">Belongs to the MobA family.</text>
</comment>
<dbReference type="InterPro" id="IPR036135">
    <property type="entry name" value="MoeA_linker/N_sf"/>
</dbReference>
<evidence type="ECO:0000256" key="1">
    <source>
        <dbReference type="ARBA" id="ARBA00002901"/>
    </source>
</evidence>
<dbReference type="Gene3D" id="3.40.980.10">
    <property type="entry name" value="MoaB/Mog-like domain"/>
    <property type="match status" value="1"/>
</dbReference>
<dbReference type="SUPFAM" id="SSF63882">
    <property type="entry name" value="MoeA N-terminal region -like"/>
    <property type="match status" value="1"/>
</dbReference>
<protein>
    <recommendedName>
        <fullName evidence="8">Molybdenum cofactor guanylyltransferase</fullName>
        <shortName evidence="8">MoCo guanylyltransferase</shortName>
        <ecNumber evidence="8">2.7.7.77</ecNumber>
    </recommendedName>
    <alternativeName>
        <fullName evidence="8">GTP:molybdopterin guanylyltransferase</fullName>
    </alternativeName>
    <alternativeName>
        <fullName evidence="8">Mo-MPT guanylyltransferase</fullName>
    </alternativeName>
    <alternativeName>
        <fullName evidence="8">Molybdopterin guanylyltransferase</fullName>
    </alternativeName>
    <alternativeName>
        <fullName evidence="8">Molybdopterin-guanine dinucleotide synthase</fullName>
        <shortName evidence="8">MGD synthase</shortName>
    </alternativeName>
</protein>
<evidence type="ECO:0000256" key="7">
    <source>
        <dbReference type="ARBA" id="ARBA00047317"/>
    </source>
</evidence>
<keyword evidence="4 8" id="KW-0460">Magnesium</keyword>
<dbReference type="CDD" id="cd02503">
    <property type="entry name" value="MobA"/>
    <property type="match status" value="1"/>
</dbReference>
<dbReference type="Pfam" id="PF03454">
    <property type="entry name" value="MoeA_C"/>
    <property type="match status" value="1"/>
</dbReference>
<keyword evidence="8" id="KW-0547">Nucleotide-binding</keyword>
<feature type="binding site" evidence="8">
    <location>
        <position position="53"/>
    </location>
    <ligand>
        <name>GTP</name>
        <dbReference type="ChEBI" id="CHEBI:37565"/>
    </ligand>
</feature>
<dbReference type="InterPro" id="IPR025877">
    <property type="entry name" value="MobA-like_NTP_Trfase"/>
</dbReference>
<evidence type="ECO:0000256" key="9">
    <source>
        <dbReference type="SAM" id="MobiDB-lite"/>
    </source>
</evidence>
<feature type="binding site" evidence="8">
    <location>
        <position position="25"/>
    </location>
    <ligand>
        <name>GTP</name>
        <dbReference type="ChEBI" id="CHEBI:37565"/>
    </ligand>
</feature>
<keyword evidence="8 12" id="KW-0808">Transferase</keyword>
<dbReference type="Proteomes" id="UP001204621">
    <property type="component" value="Unassembled WGS sequence"/>
</dbReference>
<keyword evidence="10" id="KW-0812">Transmembrane</keyword>
<dbReference type="PANTHER" id="PTHR10192:SF5">
    <property type="entry name" value="GEPHYRIN"/>
    <property type="match status" value="1"/>
</dbReference>
<dbReference type="Gene3D" id="3.90.550.10">
    <property type="entry name" value="Spore Coat Polysaccharide Biosynthesis Protein SpsA, Chain A"/>
    <property type="match status" value="1"/>
</dbReference>
<comment type="subcellular location">
    <subcellularLocation>
        <location evidence="8">Cytoplasm</location>
    </subcellularLocation>
</comment>
<evidence type="ECO:0000313" key="13">
    <source>
        <dbReference type="Proteomes" id="UP001204621"/>
    </source>
</evidence>
<dbReference type="Gene3D" id="2.40.340.10">
    <property type="entry name" value="MoeA, C-terminal, domain IV"/>
    <property type="match status" value="1"/>
</dbReference>
<gene>
    <name evidence="8 12" type="primary">mobA</name>
    <name evidence="12" type="ORF">NX778_08875</name>
</gene>
<dbReference type="Pfam" id="PF12804">
    <property type="entry name" value="NTP_transf_3"/>
    <property type="match status" value="1"/>
</dbReference>
<evidence type="ECO:0000256" key="3">
    <source>
        <dbReference type="ARBA" id="ARBA00010763"/>
    </source>
</evidence>
<comment type="subunit">
    <text evidence="8">Monomer.</text>
</comment>
<dbReference type="Pfam" id="PF03453">
    <property type="entry name" value="MoeA_N"/>
    <property type="match status" value="1"/>
</dbReference>
<dbReference type="NCBIfam" id="NF045515">
    <property type="entry name" value="Glp_gephyrin"/>
    <property type="match status" value="1"/>
</dbReference>
<comment type="domain">
    <text evidence="8">The N-terminal domain determines nucleotide recognition and specific binding, while the C-terminal domain determines the specific binding to the target protein.</text>
</comment>
<keyword evidence="10" id="KW-0472">Membrane</keyword>
<name>A0ABT2CYC7_9BURK</name>
<proteinExistence type="inferred from homology"/>
<dbReference type="SMART" id="SM00852">
    <property type="entry name" value="MoCF_biosynth"/>
    <property type="match status" value="1"/>
</dbReference>
<dbReference type="InterPro" id="IPR038987">
    <property type="entry name" value="MoeA-like"/>
</dbReference>
<dbReference type="SUPFAM" id="SSF63867">
    <property type="entry name" value="MoeA C-terminal domain-like"/>
    <property type="match status" value="1"/>
</dbReference>
<comment type="catalytic activity">
    <reaction evidence="8">
        <text>Mo-molybdopterin + GTP + H(+) = Mo-molybdopterin guanine dinucleotide + diphosphate</text>
        <dbReference type="Rhea" id="RHEA:34243"/>
        <dbReference type="ChEBI" id="CHEBI:15378"/>
        <dbReference type="ChEBI" id="CHEBI:33019"/>
        <dbReference type="ChEBI" id="CHEBI:37565"/>
        <dbReference type="ChEBI" id="CHEBI:71302"/>
        <dbReference type="ChEBI" id="CHEBI:71310"/>
        <dbReference type="EC" id="2.7.7.77"/>
    </reaction>
</comment>